<evidence type="ECO:0000313" key="2">
    <source>
        <dbReference type="EMBL" id="EHP30488.1"/>
    </source>
</evidence>
<dbReference type="STRING" id="929558.SMGD1_1965"/>
<keyword evidence="3" id="KW-1185">Reference proteome</keyword>
<protein>
    <recommendedName>
        <fullName evidence="1">Spore protein YkvP/CgeB glycosyl transferase-like domain-containing protein</fullName>
    </recommendedName>
</protein>
<evidence type="ECO:0000259" key="1">
    <source>
        <dbReference type="Pfam" id="PF13524"/>
    </source>
</evidence>
<dbReference type="OrthoDB" id="5373265at2"/>
<name>H1FWI5_SULGG</name>
<gene>
    <name evidence="2" type="ORF">SMGD1_1965</name>
</gene>
<dbReference type="AlphaFoldDB" id="H1FWI5"/>
<reference evidence="2 3" key="1">
    <citation type="journal article" date="2012" name="Proc. Natl. Acad. Sci. U.S.A.">
        <title>Genome and physiology of a model Epsilonproteobacterium responsible for sulfide detoxification in marine oxygen depletion zones.</title>
        <authorList>
            <person name="Grote J."/>
            <person name="Schott T."/>
            <person name="Bruckner C.G."/>
            <person name="Glockner F.O."/>
            <person name="Jost G."/>
            <person name="Teeling H."/>
            <person name="Labrenz M."/>
            <person name="Jurgens K."/>
        </authorList>
    </citation>
    <scope>NUCLEOTIDE SEQUENCE [LARGE SCALE GENOMIC DNA]</scope>
    <source>
        <strain evidence="2 3">GD1</strain>
    </source>
</reference>
<sequence length="328" mass="38392">MKILYINTPTADYVQDLTYTGLVKKFGLNNVIDYRWNKKYHVPYKKYPKNIGYVEGSLFSSIFRSFNFSEIDYVFIGACKVEAFETYIEIAHKIPSHVPVIFIDGGDGNKVGIDLVAYKRPDLYEKALSVRPFDFTFKREYLIDGVYDSNVAPLPMSFNFDRLPSLPTDHKYDVSFWAVESHTLRTQALDMLENMYDCKENGTTRNQKFSKYKRKGSFYLQELADCKIIINIRGGGWDTMRYWETPAVGAFMLSQKPQIVIPDNFEHEKDVVFFKDDLSDLQDLCDFYLKNDAKREEIAKSGLQKMKDFHTDEKRIDYIFKTINKEMK</sequence>
<comment type="caution">
    <text evidence="2">The sequence shown here is derived from an EMBL/GenBank/DDBJ whole genome shotgun (WGS) entry which is preliminary data.</text>
</comment>
<dbReference type="Proteomes" id="UP000006431">
    <property type="component" value="Unassembled WGS sequence"/>
</dbReference>
<proteinExistence type="predicted"/>
<dbReference type="InterPro" id="IPR055259">
    <property type="entry name" value="YkvP/CgeB_Glyco_trans-like"/>
</dbReference>
<dbReference type="HOGENOM" id="CLU_847104_0_0_7"/>
<dbReference type="EMBL" id="AFRZ01000001">
    <property type="protein sequence ID" value="EHP30488.1"/>
    <property type="molecule type" value="Genomic_DNA"/>
</dbReference>
<dbReference type="Pfam" id="PF13524">
    <property type="entry name" value="Glyco_trans_1_2"/>
    <property type="match status" value="1"/>
</dbReference>
<accession>H1FWI5</accession>
<organism evidence="2 3">
    <name type="scientific">Sulfurimonas gotlandica (strain DSM 19862 / JCM 16533 / GD1)</name>
    <dbReference type="NCBI Taxonomy" id="929558"/>
    <lineage>
        <taxon>Bacteria</taxon>
        <taxon>Pseudomonadati</taxon>
        <taxon>Campylobacterota</taxon>
        <taxon>Epsilonproteobacteria</taxon>
        <taxon>Campylobacterales</taxon>
        <taxon>Sulfurimonadaceae</taxon>
        <taxon>Sulfurimonas</taxon>
    </lineage>
</organism>
<evidence type="ECO:0000313" key="3">
    <source>
        <dbReference type="Proteomes" id="UP000006431"/>
    </source>
</evidence>
<dbReference type="eggNOG" id="COG4641">
    <property type="taxonomic scope" value="Bacteria"/>
</dbReference>
<dbReference type="RefSeq" id="WP_008341252.1">
    <property type="nucleotide sequence ID" value="NZ_AFRZ01000001.1"/>
</dbReference>
<dbReference type="PATRIC" id="fig|929558.5.peg.1958"/>
<feature type="domain" description="Spore protein YkvP/CgeB glycosyl transferase-like" evidence="1">
    <location>
        <begin position="216"/>
        <end position="319"/>
    </location>
</feature>